<protein>
    <recommendedName>
        <fullName evidence="4">Pentapeptide repeat-containing protein</fullName>
    </recommendedName>
</protein>
<dbReference type="Pfam" id="PF13576">
    <property type="entry name" value="Pentapeptide_3"/>
    <property type="match status" value="1"/>
</dbReference>
<keyword evidence="1" id="KW-0812">Transmembrane</keyword>
<comment type="caution">
    <text evidence="2">The sequence shown here is derived from an EMBL/GenBank/DDBJ whole genome shotgun (WGS) entry which is preliminary data.</text>
</comment>
<dbReference type="STRING" id="1108045.GORHZ_103_00010"/>
<dbReference type="Proteomes" id="UP000008363">
    <property type="component" value="Unassembled WGS sequence"/>
</dbReference>
<evidence type="ECO:0000256" key="1">
    <source>
        <dbReference type="SAM" id="Phobius"/>
    </source>
</evidence>
<dbReference type="AlphaFoldDB" id="K6V345"/>
<dbReference type="InterPro" id="IPR001646">
    <property type="entry name" value="5peptide_repeat"/>
</dbReference>
<keyword evidence="3" id="KW-1185">Reference proteome</keyword>
<keyword evidence="1" id="KW-1133">Transmembrane helix</keyword>
<gene>
    <name evidence="2" type="ORF">GORHZ_103_00010</name>
</gene>
<evidence type="ECO:0000313" key="3">
    <source>
        <dbReference type="Proteomes" id="UP000008363"/>
    </source>
</evidence>
<dbReference type="Gene3D" id="2.160.20.80">
    <property type="entry name" value="E3 ubiquitin-protein ligase SopA"/>
    <property type="match status" value="1"/>
</dbReference>
<dbReference type="EMBL" id="BAHC01000103">
    <property type="protein sequence ID" value="GAB90448.1"/>
    <property type="molecule type" value="Genomic_DNA"/>
</dbReference>
<dbReference type="RefSeq" id="WP_006333234.1">
    <property type="nucleotide sequence ID" value="NZ_BAHC01000103.1"/>
</dbReference>
<keyword evidence="1" id="KW-0472">Membrane</keyword>
<dbReference type="eggNOG" id="COG1357">
    <property type="taxonomic scope" value="Bacteria"/>
</dbReference>
<organism evidence="2 3">
    <name type="scientific">Gordonia rhizosphera NBRC 16068</name>
    <dbReference type="NCBI Taxonomy" id="1108045"/>
    <lineage>
        <taxon>Bacteria</taxon>
        <taxon>Bacillati</taxon>
        <taxon>Actinomycetota</taxon>
        <taxon>Actinomycetes</taxon>
        <taxon>Mycobacteriales</taxon>
        <taxon>Gordoniaceae</taxon>
        <taxon>Gordonia</taxon>
    </lineage>
</organism>
<name>K6V345_9ACTN</name>
<evidence type="ECO:0000313" key="2">
    <source>
        <dbReference type="EMBL" id="GAB90448.1"/>
    </source>
</evidence>
<proteinExistence type="predicted"/>
<evidence type="ECO:0008006" key="4">
    <source>
        <dbReference type="Google" id="ProtNLM"/>
    </source>
</evidence>
<accession>K6V345</accession>
<sequence length="375" mass="41587">MHLATAVVAAGEQATGQVQPWFGLTQPWATLIAAIGVIVAASITFSVAALNRRQTQEHWETINRQTRFTTIATQLADPNPAVRIAGVAAMEALIDDWLTPPANTNRIPWHRHLHPRMWAATDRADARRQREQRFHDGPHPQAQAGINVLCAYLRLPATTHPTGDSATTHPTGDSAITHETITITRGRTGKGLQGHHIEQTRAYQHDDHEVRNSILRTIVDHLRDIAPGQSWQSLYYDFTGANLHNADFTNTTFQGTAKFSGARFHGEQTSFDKAQFHGDRTLFDGAQFRGERTWFGEAQFHGKRTSFGGAQFHGKRTSFGGAQFHAEQTSFDKAQFHGEWTLFGGAQFHGVRTLFGGAQFHGVRTLFGGAQFHGE</sequence>
<dbReference type="SUPFAM" id="SSF141571">
    <property type="entry name" value="Pentapeptide repeat-like"/>
    <property type="match status" value="1"/>
</dbReference>
<feature type="transmembrane region" description="Helical" evidence="1">
    <location>
        <begin position="26"/>
        <end position="50"/>
    </location>
</feature>
<reference evidence="2 3" key="1">
    <citation type="submission" date="2012-08" db="EMBL/GenBank/DDBJ databases">
        <title>Whole genome shotgun sequence of Gordonia rhizosphera NBRC 16068.</title>
        <authorList>
            <person name="Takarada H."/>
            <person name="Isaki S."/>
            <person name="Hosoyama A."/>
            <person name="Tsuchikane K."/>
            <person name="Katsumata H."/>
            <person name="Baba S."/>
            <person name="Ohji S."/>
            <person name="Yamazaki S."/>
            <person name="Fujita N."/>
        </authorList>
    </citation>
    <scope>NUCLEOTIDE SEQUENCE [LARGE SCALE GENOMIC DNA]</scope>
    <source>
        <strain evidence="2 3">NBRC 16068</strain>
    </source>
</reference>
<feature type="non-terminal residue" evidence="2">
    <location>
        <position position="375"/>
    </location>
</feature>